<gene>
    <name evidence="2" type="ORF">KSZ_54100</name>
</gene>
<feature type="compositionally biased region" description="Basic and acidic residues" evidence="1">
    <location>
        <begin position="28"/>
        <end position="39"/>
    </location>
</feature>
<name>A0ABQ3VMG5_9CHLR</name>
<protein>
    <submittedName>
        <fullName evidence="2">Uncharacterized protein</fullName>
    </submittedName>
</protein>
<dbReference type="EMBL" id="BNJJ01000017">
    <property type="protein sequence ID" value="GHO87404.1"/>
    <property type="molecule type" value="Genomic_DNA"/>
</dbReference>
<evidence type="ECO:0000313" key="3">
    <source>
        <dbReference type="Proteomes" id="UP000635565"/>
    </source>
</evidence>
<accession>A0ABQ3VMG5</accession>
<reference evidence="2 3" key="1">
    <citation type="journal article" date="2021" name="Int. J. Syst. Evol. Microbiol.">
        <title>Reticulibacter mediterranei gen. nov., sp. nov., within the new family Reticulibacteraceae fam. nov., and Ktedonospora formicarum gen. nov., sp. nov., Ktedonobacter robiniae sp. nov., Dictyobacter formicarum sp. nov. and Dictyobacter arantiisoli sp. nov., belonging to the class Ktedonobacteria.</title>
        <authorList>
            <person name="Yabe S."/>
            <person name="Zheng Y."/>
            <person name="Wang C.M."/>
            <person name="Sakai Y."/>
            <person name="Abe K."/>
            <person name="Yokota A."/>
            <person name="Donadio S."/>
            <person name="Cavaletti L."/>
            <person name="Monciardini P."/>
        </authorList>
    </citation>
    <scope>NUCLEOTIDE SEQUENCE [LARGE SCALE GENOMIC DNA]</scope>
    <source>
        <strain evidence="2 3">SOSP1-9</strain>
    </source>
</reference>
<dbReference type="Proteomes" id="UP000635565">
    <property type="component" value="Unassembled WGS sequence"/>
</dbReference>
<evidence type="ECO:0000313" key="2">
    <source>
        <dbReference type="EMBL" id="GHO87404.1"/>
    </source>
</evidence>
<proteinExistence type="predicted"/>
<sequence>MQAAIFVEAHITRASGGVWPFPPKTVSRKGDTDKQEEKRRRASSPCLCGRGLCTIETDDLFIF</sequence>
<organism evidence="2 3">
    <name type="scientific">Dictyobacter formicarum</name>
    <dbReference type="NCBI Taxonomy" id="2778368"/>
    <lineage>
        <taxon>Bacteria</taxon>
        <taxon>Bacillati</taxon>
        <taxon>Chloroflexota</taxon>
        <taxon>Ktedonobacteria</taxon>
        <taxon>Ktedonobacterales</taxon>
        <taxon>Dictyobacteraceae</taxon>
        <taxon>Dictyobacter</taxon>
    </lineage>
</organism>
<evidence type="ECO:0000256" key="1">
    <source>
        <dbReference type="SAM" id="MobiDB-lite"/>
    </source>
</evidence>
<feature type="region of interest" description="Disordered" evidence="1">
    <location>
        <begin position="22"/>
        <end position="42"/>
    </location>
</feature>
<keyword evidence="3" id="KW-1185">Reference proteome</keyword>
<comment type="caution">
    <text evidence="2">The sequence shown here is derived from an EMBL/GenBank/DDBJ whole genome shotgun (WGS) entry which is preliminary data.</text>
</comment>